<keyword evidence="3" id="KW-0812">Transmembrane</keyword>
<dbReference type="PANTHER" id="PTHR34295">
    <property type="entry name" value="BIOTIN TRANSPORTER BIOY"/>
    <property type="match status" value="1"/>
</dbReference>
<feature type="transmembrane region" description="Helical" evidence="3">
    <location>
        <begin position="62"/>
        <end position="81"/>
    </location>
</feature>
<evidence type="ECO:0000313" key="4">
    <source>
        <dbReference type="EMBL" id="MBP0725600.1"/>
    </source>
</evidence>
<evidence type="ECO:0000256" key="3">
    <source>
        <dbReference type="SAM" id="Phobius"/>
    </source>
</evidence>
<dbReference type="Gene3D" id="1.10.1760.20">
    <property type="match status" value="1"/>
</dbReference>
<sequence length="196" mass="21147">MNKSFFSVRDITFSAMFIALMAIGANIVSWIPFLTIGSVPLTLQPFFAVLAGLLLGRRVAFISMVGYLLVGLAGAPVFAGFSSGPAALIGPTGGFIFSFPIAAFLAGWYLQNKQQPNYIHFLIAATIGIISIYLIGTNYMYMILSTKMNYATAWIGMAPFALKDVVFTFIAASISPSIYKAINPMVSKQRNSNKSA</sequence>
<comment type="similarity">
    <text evidence="1 2">Belongs to the BioY family.</text>
</comment>
<keyword evidence="2" id="KW-1003">Cell membrane</keyword>
<dbReference type="GO" id="GO:0015225">
    <property type="term" value="F:biotin transmembrane transporter activity"/>
    <property type="evidence" value="ECO:0007669"/>
    <property type="project" value="UniProtKB-UniRule"/>
</dbReference>
<keyword evidence="2" id="KW-0813">Transport</keyword>
<feature type="transmembrane region" description="Helical" evidence="3">
    <location>
        <begin position="12"/>
        <end position="31"/>
    </location>
</feature>
<dbReference type="EMBL" id="JAGIYQ010000006">
    <property type="protein sequence ID" value="MBP0725600.1"/>
    <property type="molecule type" value="Genomic_DNA"/>
</dbReference>
<comment type="caution">
    <text evidence="4">The sequence shown here is derived from an EMBL/GenBank/DDBJ whole genome shotgun (WGS) entry which is preliminary data.</text>
</comment>
<accession>A0A940SJ23</accession>
<feature type="transmembrane region" description="Helical" evidence="3">
    <location>
        <begin position="37"/>
        <end position="55"/>
    </location>
</feature>
<comment type="subcellular location">
    <subcellularLocation>
        <location evidence="2">Cell membrane</location>
        <topology evidence="2">Multi-pass membrane protein</topology>
    </subcellularLocation>
</comment>
<evidence type="ECO:0000313" key="5">
    <source>
        <dbReference type="Proteomes" id="UP000682134"/>
    </source>
</evidence>
<keyword evidence="3" id="KW-1133">Transmembrane helix</keyword>
<dbReference type="Pfam" id="PF02632">
    <property type="entry name" value="BioY"/>
    <property type="match status" value="1"/>
</dbReference>
<proteinExistence type="inferred from homology"/>
<keyword evidence="2 3" id="KW-0472">Membrane</keyword>
<evidence type="ECO:0000256" key="1">
    <source>
        <dbReference type="ARBA" id="ARBA00010692"/>
    </source>
</evidence>
<dbReference type="InterPro" id="IPR003784">
    <property type="entry name" value="BioY"/>
</dbReference>
<dbReference type="AlphaFoldDB" id="A0A940SJ23"/>
<gene>
    <name evidence="4" type="ORF">J5Y03_10505</name>
</gene>
<dbReference type="PIRSF" id="PIRSF016661">
    <property type="entry name" value="BioY"/>
    <property type="match status" value="1"/>
</dbReference>
<name>A0A940SJ23_9BACI</name>
<feature type="transmembrane region" description="Helical" evidence="3">
    <location>
        <begin position="121"/>
        <end position="141"/>
    </location>
</feature>
<dbReference type="GO" id="GO:0005886">
    <property type="term" value="C:plasma membrane"/>
    <property type="evidence" value="ECO:0007669"/>
    <property type="project" value="UniProtKB-SubCell"/>
</dbReference>
<organism evidence="4 5">
    <name type="scientific">Gottfriedia endophytica</name>
    <dbReference type="NCBI Taxonomy" id="2820819"/>
    <lineage>
        <taxon>Bacteria</taxon>
        <taxon>Bacillati</taxon>
        <taxon>Bacillota</taxon>
        <taxon>Bacilli</taxon>
        <taxon>Bacillales</taxon>
        <taxon>Bacillaceae</taxon>
        <taxon>Gottfriedia</taxon>
    </lineage>
</organism>
<protein>
    <recommendedName>
        <fullName evidence="2">Biotin transporter</fullName>
    </recommendedName>
</protein>
<feature type="transmembrane region" description="Helical" evidence="3">
    <location>
        <begin position="153"/>
        <end position="179"/>
    </location>
</feature>
<dbReference type="RefSeq" id="WP_209405346.1">
    <property type="nucleotide sequence ID" value="NZ_JAGIYQ010000006.1"/>
</dbReference>
<dbReference type="PANTHER" id="PTHR34295:SF1">
    <property type="entry name" value="BIOTIN TRANSPORTER BIOY"/>
    <property type="match status" value="1"/>
</dbReference>
<reference evidence="4" key="1">
    <citation type="submission" date="2021-04" db="EMBL/GenBank/DDBJ databases">
        <title>Genome seq and assembly of Bacillus sp.</title>
        <authorList>
            <person name="Chhetri G."/>
        </authorList>
    </citation>
    <scope>NUCLEOTIDE SEQUENCE</scope>
    <source>
        <strain evidence="4">RG28</strain>
    </source>
</reference>
<evidence type="ECO:0000256" key="2">
    <source>
        <dbReference type="PIRNR" id="PIRNR016661"/>
    </source>
</evidence>
<dbReference type="Proteomes" id="UP000682134">
    <property type="component" value="Unassembled WGS sequence"/>
</dbReference>
<feature type="transmembrane region" description="Helical" evidence="3">
    <location>
        <begin position="87"/>
        <end position="109"/>
    </location>
</feature>
<keyword evidence="5" id="KW-1185">Reference proteome</keyword>